<dbReference type="Proteomes" id="UP000729402">
    <property type="component" value="Unassembled WGS sequence"/>
</dbReference>
<keyword evidence="2" id="KW-1185">Reference proteome</keyword>
<reference evidence="1" key="2">
    <citation type="submission" date="2021-02" db="EMBL/GenBank/DDBJ databases">
        <authorList>
            <person name="Kimball J.A."/>
            <person name="Haas M.W."/>
            <person name="Macchietto M."/>
            <person name="Kono T."/>
            <person name="Duquette J."/>
            <person name="Shao M."/>
        </authorList>
    </citation>
    <scope>NUCLEOTIDE SEQUENCE</scope>
    <source>
        <tissue evidence="1">Fresh leaf tissue</tissue>
    </source>
</reference>
<dbReference type="EMBL" id="JAAALK010000081">
    <property type="protein sequence ID" value="KAG8090897.1"/>
    <property type="molecule type" value="Genomic_DNA"/>
</dbReference>
<sequence length="82" mass="8750">MHNSFRSPSLPNYLDVGYSAPVRSCLLGSLAAAEMKGLSGPKLLAVHPSSNKPMRGVGLPGVLGLRCRLWVVLFLAGFAYVH</sequence>
<dbReference type="AlphaFoldDB" id="A0A8J6BMK3"/>
<evidence type="ECO:0000313" key="1">
    <source>
        <dbReference type="EMBL" id="KAG8090897.1"/>
    </source>
</evidence>
<proteinExistence type="predicted"/>
<protein>
    <submittedName>
        <fullName evidence="1">Uncharacterized protein</fullName>
    </submittedName>
</protein>
<accession>A0A8J6BMK3</accession>
<organism evidence="1 2">
    <name type="scientific">Zizania palustris</name>
    <name type="common">Northern wild rice</name>
    <dbReference type="NCBI Taxonomy" id="103762"/>
    <lineage>
        <taxon>Eukaryota</taxon>
        <taxon>Viridiplantae</taxon>
        <taxon>Streptophyta</taxon>
        <taxon>Embryophyta</taxon>
        <taxon>Tracheophyta</taxon>
        <taxon>Spermatophyta</taxon>
        <taxon>Magnoliopsida</taxon>
        <taxon>Liliopsida</taxon>
        <taxon>Poales</taxon>
        <taxon>Poaceae</taxon>
        <taxon>BOP clade</taxon>
        <taxon>Oryzoideae</taxon>
        <taxon>Oryzeae</taxon>
        <taxon>Zizaniinae</taxon>
        <taxon>Zizania</taxon>
    </lineage>
</organism>
<reference evidence="1" key="1">
    <citation type="journal article" date="2021" name="bioRxiv">
        <title>Whole Genome Assembly and Annotation of Northern Wild Rice, Zizania palustris L., Supports a Whole Genome Duplication in the Zizania Genus.</title>
        <authorList>
            <person name="Haas M."/>
            <person name="Kono T."/>
            <person name="Macchietto M."/>
            <person name="Millas R."/>
            <person name="McGilp L."/>
            <person name="Shao M."/>
            <person name="Duquette J."/>
            <person name="Hirsch C.N."/>
            <person name="Kimball J."/>
        </authorList>
    </citation>
    <scope>NUCLEOTIDE SEQUENCE</scope>
    <source>
        <tissue evidence="1">Fresh leaf tissue</tissue>
    </source>
</reference>
<gene>
    <name evidence="1" type="ORF">GUJ93_ZPchr0011g28248</name>
</gene>
<evidence type="ECO:0000313" key="2">
    <source>
        <dbReference type="Proteomes" id="UP000729402"/>
    </source>
</evidence>
<comment type="caution">
    <text evidence="1">The sequence shown here is derived from an EMBL/GenBank/DDBJ whole genome shotgun (WGS) entry which is preliminary data.</text>
</comment>
<name>A0A8J6BMK3_ZIZPA</name>